<keyword evidence="5" id="KW-1185">Reference proteome</keyword>
<dbReference type="Proteomes" id="UP000719267">
    <property type="component" value="Unassembled WGS sequence"/>
</dbReference>
<dbReference type="PIRSF" id="PIRSF037798">
    <property type="entry name" value="Chaperone_HchA"/>
    <property type="match status" value="1"/>
</dbReference>
<comment type="caution">
    <text evidence="4">The sequence shown here is derived from an EMBL/GenBank/DDBJ whole genome shotgun (WGS) entry which is preliminary data.</text>
</comment>
<name>A0ABS6W433_9FLAO</name>
<organism evidence="4 5">
    <name type="scientific">Mesonia aestuariivivens</name>
    <dbReference type="NCBI Taxonomy" id="2796128"/>
    <lineage>
        <taxon>Bacteria</taxon>
        <taxon>Pseudomonadati</taxon>
        <taxon>Bacteroidota</taxon>
        <taxon>Flavobacteriia</taxon>
        <taxon>Flavobacteriales</taxon>
        <taxon>Flavobacteriaceae</taxon>
        <taxon>Mesonia</taxon>
    </lineage>
</organism>
<gene>
    <name evidence="4" type="primary">hchA</name>
    <name evidence="4" type="ORF">KW502_12510</name>
</gene>
<feature type="domain" description="DJ-1/PfpI" evidence="3">
    <location>
        <begin position="76"/>
        <end position="202"/>
    </location>
</feature>
<keyword evidence="2 4" id="KW-0378">Hydrolase</keyword>
<evidence type="ECO:0000313" key="5">
    <source>
        <dbReference type="Proteomes" id="UP000719267"/>
    </source>
</evidence>
<dbReference type="InterPro" id="IPR002818">
    <property type="entry name" value="DJ-1/PfpI"/>
</dbReference>
<proteinExistence type="predicted"/>
<dbReference type="EMBL" id="JAHWDF010000014">
    <property type="protein sequence ID" value="MBW2962615.1"/>
    <property type="molecule type" value="Genomic_DNA"/>
</dbReference>
<evidence type="ECO:0000313" key="4">
    <source>
        <dbReference type="EMBL" id="MBW2962615.1"/>
    </source>
</evidence>
<dbReference type="InterPro" id="IPR050325">
    <property type="entry name" value="Prot/Nucl_acid_deglycase"/>
</dbReference>
<evidence type="ECO:0000256" key="2">
    <source>
        <dbReference type="ARBA" id="ARBA00022801"/>
    </source>
</evidence>
<dbReference type="PANTHER" id="PTHR48094:SF20">
    <property type="entry name" value="PROTEIN_NUCLEIC ACID DEGLYCASE 1"/>
    <property type="match status" value="1"/>
</dbReference>
<dbReference type="RefSeq" id="WP_219040895.1">
    <property type="nucleotide sequence ID" value="NZ_JAHWDF010000014.1"/>
</dbReference>
<protein>
    <submittedName>
        <fullName evidence="4">Protein deglycase HchA</fullName>
        <ecNumber evidence="4">3.5.1.124</ecNumber>
    </submittedName>
</protein>
<evidence type="ECO:0000256" key="1">
    <source>
        <dbReference type="ARBA" id="ARBA00022490"/>
    </source>
</evidence>
<reference evidence="4 5" key="1">
    <citation type="submission" date="2021-07" db="EMBL/GenBank/DDBJ databases">
        <title>Mesonia aestuariivivens sp. nov., isolated from a tidal flat.</title>
        <authorList>
            <person name="Kim Y.-O."/>
            <person name="Yoon J.-H."/>
        </authorList>
    </citation>
    <scope>NUCLEOTIDE SEQUENCE [LARGE SCALE GENOMIC DNA]</scope>
    <source>
        <strain evidence="4 5">JHPTF-M18</strain>
    </source>
</reference>
<dbReference type="InterPro" id="IPR017283">
    <property type="entry name" value="HchA"/>
</dbReference>
<sequence>MIKKLLGIAPKPTEDGAFSPSTFALKMATSSKTDYVKIDYPNANKDSKLKVLMVCTEERNMKMANGNYFSTGNHPVEMLLPMLHLNNAGFDIDIYTPTGQSAKIEMWAFPEKDENVKTIFSKYKIQFENPKNLSDFVKNEMNSNTSYVAVFLPGGHGAMLGLPTNEDLNKLIHWSENKDLLMLSICHGPAALLAANINTNKNEFLYKDYKIAAFPDSVDKQTPIIGYMPGHLPWKFGEKLTELGIEIINKKADKTCHKDRNLLTGASPNAANEFGKLSATELLKKVNKASR</sequence>
<dbReference type="EC" id="3.5.1.124" evidence="4"/>
<dbReference type="GO" id="GO:0036524">
    <property type="term" value="F:protein deglycase activity"/>
    <property type="evidence" value="ECO:0007669"/>
    <property type="project" value="UniProtKB-EC"/>
</dbReference>
<dbReference type="Pfam" id="PF01965">
    <property type="entry name" value="DJ-1_PfpI"/>
    <property type="match status" value="1"/>
</dbReference>
<keyword evidence="1" id="KW-0963">Cytoplasm</keyword>
<accession>A0ABS6W433</accession>
<evidence type="ECO:0000259" key="3">
    <source>
        <dbReference type="Pfam" id="PF01965"/>
    </source>
</evidence>
<dbReference type="PANTHER" id="PTHR48094">
    <property type="entry name" value="PROTEIN/NUCLEIC ACID DEGLYCASE DJ-1-RELATED"/>
    <property type="match status" value="1"/>
</dbReference>
<dbReference type="NCBIfam" id="NF003168">
    <property type="entry name" value="PRK04155.1"/>
    <property type="match status" value="1"/>
</dbReference>